<dbReference type="EMBL" id="HBGY01008301">
    <property type="protein sequence ID" value="CAD9565945.1"/>
    <property type="molecule type" value="Transcribed_RNA"/>
</dbReference>
<gene>
    <name evidence="9" type="ORF">LDAN0321_LOCUS5222</name>
    <name evidence="10" type="ORF">LDAN0321_LOCUS5223</name>
</gene>
<dbReference type="PANTHER" id="PTHR11937">
    <property type="entry name" value="ACTIN"/>
    <property type="match status" value="1"/>
</dbReference>
<evidence type="ECO:0000256" key="4">
    <source>
        <dbReference type="ARBA" id="ARBA00022801"/>
    </source>
</evidence>
<dbReference type="SMART" id="SM00268">
    <property type="entry name" value="ACTIN"/>
    <property type="match status" value="1"/>
</dbReference>
<dbReference type="CDD" id="cd10216">
    <property type="entry name" value="ASKHA_NBD_Arp1"/>
    <property type="match status" value="1"/>
</dbReference>
<name>A0A6U2MAV0_9STRA</name>
<dbReference type="InterPro" id="IPR004001">
    <property type="entry name" value="Actin_CS"/>
</dbReference>
<dbReference type="AlphaFoldDB" id="A0A6U2MAV0"/>
<dbReference type="InterPro" id="IPR043129">
    <property type="entry name" value="ATPase_NBD"/>
</dbReference>
<evidence type="ECO:0008006" key="11">
    <source>
        <dbReference type="Google" id="ProtNLM"/>
    </source>
</evidence>
<dbReference type="SUPFAM" id="SSF53067">
    <property type="entry name" value="Actin-like ATPase domain"/>
    <property type="match status" value="2"/>
</dbReference>
<dbReference type="FunFam" id="3.30.420.40:FF:000058">
    <property type="entry name" value="Putative actin-related protein 5"/>
    <property type="match status" value="1"/>
</dbReference>
<dbReference type="FunFam" id="3.90.640.10:FF:000007">
    <property type="entry name" value="Actin like 7B"/>
    <property type="match status" value="1"/>
</dbReference>
<dbReference type="InterPro" id="IPR020902">
    <property type="entry name" value="Actin/actin-like_CS"/>
</dbReference>
<organism evidence="10">
    <name type="scientific">Leptocylindrus danicus</name>
    <dbReference type="NCBI Taxonomy" id="163516"/>
    <lineage>
        <taxon>Eukaryota</taxon>
        <taxon>Sar</taxon>
        <taxon>Stramenopiles</taxon>
        <taxon>Ochrophyta</taxon>
        <taxon>Bacillariophyta</taxon>
        <taxon>Coscinodiscophyceae</taxon>
        <taxon>Chaetocerotophycidae</taxon>
        <taxon>Leptocylindrales</taxon>
        <taxon>Leptocylindraceae</taxon>
        <taxon>Leptocylindrus</taxon>
    </lineage>
</organism>
<dbReference type="FunFam" id="3.30.420.40:FF:000188">
    <property type="entry name" value="Actin like 6B"/>
    <property type="match status" value="1"/>
</dbReference>
<keyword evidence="4" id="KW-0378">Hydrolase</keyword>
<dbReference type="PROSITE" id="PS01132">
    <property type="entry name" value="ACTINS_ACT_LIKE"/>
    <property type="match status" value="1"/>
</dbReference>
<evidence type="ECO:0000256" key="6">
    <source>
        <dbReference type="ARBA" id="ARBA00023212"/>
    </source>
</evidence>
<evidence type="ECO:0000256" key="8">
    <source>
        <dbReference type="ARBA" id="ARBA00049360"/>
    </source>
</evidence>
<comment type="catalytic activity">
    <reaction evidence="8">
        <text>ATP + H2O = ADP + phosphate + H(+)</text>
        <dbReference type="Rhea" id="RHEA:13065"/>
        <dbReference type="ChEBI" id="CHEBI:15377"/>
        <dbReference type="ChEBI" id="CHEBI:15378"/>
        <dbReference type="ChEBI" id="CHEBI:30616"/>
        <dbReference type="ChEBI" id="CHEBI:43474"/>
        <dbReference type="ChEBI" id="CHEBI:456216"/>
    </reaction>
</comment>
<dbReference type="Pfam" id="PF00022">
    <property type="entry name" value="Actin"/>
    <property type="match status" value="1"/>
</dbReference>
<protein>
    <recommendedName>
        <fullName evidence="11">Actin</fullName>
    </recommendedName>
</protein>
<comment type="subcellular location">
    <subcellularLocation>
        <location evidence="1">Cytoplasm</location>
        <location evidence="1">Cytoskeleton</location>
    </subcellularLocation>
</comment>
<dbReference type="GO" id="GO:0005524">
    <property type="term" value="F:ATP binding"/>
    <property type="evidence" value="ECO:0007669"/>
    <property type="project" value="UniProtKB-KW"/>
</dbReference>
<proteinExistence type="inferred from homology"/>
<evidence type="ECO:0000313" key="9">
    <source>
        <dbReference type="EMBL" id="CAD9565943.1"/>
    </source>
</evidence>
<dbReference type="PROSITE" id="PS00432">
    <property type="entry name" value="ACTINS_2"/>
    <property type="match status" value="1"/>
</dbReference>
<evidence type="ECO:0000256" key="5">
    <source>
        <dbReference type="ARBA" id="ARBA00022840"/>
    </source>
</evidence>
<evidence type="ECO:0000256" key="3">
    <source>
        <dbReference type="ARBA" id="ARBA00022741"/>
    </source>
</evidence>
<dbReference type="GO" id="GO:0016787">
    <property type="term" value="F:hydrolase activity"/>
    <property type="evidence" value="ECO:0007669"/>
    <property type="project" value="UniProtKB-KW"/>
</dbReference>
<evidence type="ECO:0000256" key="7">
    <source>
        <dbReference type="ARBA" id="ARBA00038483"/>
    </source>
</evidence>
<accession>A0A6U2MAV0</accession>
<keyword evidence="5" id="KW-0067">ATP-binding</keyword>
<reference evidence="10" key="1">
    <citation type="submission" date="2021-01" db="EMBL/GenBank/DDBJ databases">
        <authorList>
            <person name="Corre E."/>
            <person name="Pelletier E."/>
            <person name="Niang G."/>
            <person name="Scheremetjew M."/>
            <person name="Finn R."/>
            <person name="Kale V."/>
            <person name="Holt S."/>
            <person name="Cochrane G."/>
            <person name="Meng A."/>
            <person name="Brown T."/>
            <person name="Cohen L."/>
        </authorList>
    </citation>
    <scope>NUCLEOTIDE SEQUENCE</scope>
    <source>
        <strain evidence="10">B650</strain>
    </source>
</reference>
<keyword evidence="6" id="KW-0206">Cytoskeleton</keyword>
<dbReference type="Gene3D" id="3.90.640.10">
    <property type="entry name" value="Actin, Chain A, domain 4"/>
    <property type="match status" value="1"/>
</dbReference>
<dbReference type="EMBL" id="HBGY01008300">
    <property type="protein sequence ID" value="CAD9565943.1"/>
    <property type="molecule type" value="Transcribed_RNA"/>
</dbReference>
<dbReference type="InterPro" id="IPR004000">
    <property type="entry name" value="Actin"/>
</dbReference>
<keyword evidence="2" id="KW-0963">Cytoplasm</keyword>
<dbReference type="GO" id="GO:0005856">
    <property type="term" value="C:cytoskeleton"/>
    <property type="evidence" value="ECO:0007669"/>
    <property type="project" value="UniProtKB-SubCell"/>
</dbReference>
<evidence type="ECO:0000256" key="1">
    <source>
        <dbReference type="ARBA" id="ARBA00004245"/>
    </source>
</evidence>
<evidence type="ECO:0000313" key="10">
    <source>
        <dbReference type="EMBL" id="CAD9565945.1"/>
    </source>
</evidence>
<dbReference type="PRINTS" id="PR00190">
    <property type="entry name" value="ACTIN"/>
</dbReference>
<sequence>MSSAEDAPSNVLLNQPIVIDNGTSSIKAGFAGGSKPKVVVGTKVGRVKHQRIMPGGALEEDEATGGLFVGKKLDEHRGAFYLDHPMENGCVVDTPECWMGMERLWEHVYGKDNLNAKVDEHPVLITEAPLNPRRNREHIAEIFFETFRAPAVFFAPQAVLSLYASGRTTGVAIDVGEGVTHVVPVYEGFALPHSIVRSDIGGRDVSNHLQLLLRRSGLTFRTSAEADMVKTMKEEVCYVSSDPNQEEGGPTPAQYQLPDGQVVTLGSERYRAPEVLFSPNMIGSEEIGVTEALLNSVMKSDLDFRSTLFEQVVLAGGSTLLPGFGDRFLHDIRQRAPAHTRIRIFSPPERINSAWIGGSILASLATFKNMWVSRADYEENGASLLHRKAL</sequence>
<evidence type="ECO:0000256" key="2">
    <source>
        <dbReference type="ARBA" id="ARBA00022490"/>
    </source>
</evidence>
<keyword evidence="3" id="KW-0547">Nucleotide-binding</keyword>
<comment type="similarity">
    <text evidence="7">Belongs to the actin family. ARP1 subfamily.</text>
</comment>
<dbReference type="Gene3D" id="3.30.420.40">
    <property type="match status" value="2"/>
</dbReference>